<keyword evidence="1" id="KW-0805">Transcription regulation</keyword>
<name>A0A6J6CP43_9ZZZZ</name>
<dbReference type="Gene3D" id="1.10.10.10">
    <property type="entry name" value="Winged helix-like DNA-binding domain superfamily/Winged helix DNA-binding domain"/>
    <property type="match status" value="1"/>
</dbReference>
<dbReference type="GO" id="GO:0003677">
    <property type="term" value="F:DNA binding"/>
    <property type="evidence" value="ECO:0007669"/>
    <property type="project" value="UniProtKB-KW"/>
</dbReference>
<keyword evidence="3" id="KW-0804">Transcription</keyword>
<protein>
    <submittedName>
        <fullName evidence="5">Unannotated protein</fullName>
    </submittedName>
</protein>
<sequence>MNVVSIDSSSPVPPFEQLRMQLSEQIRSGAITAGTQLPTVRQLAGDLGIAKNTVVRAYRALEEEGLVRADGRAGTTVLDIGAGGESAVAARVAEATRRYLAELERLGLSGQDALDAVRRGVAPT</sequence>
<dbReference type="AlphaFoldDB" id="A0A6J6CP43"/>
<dbReference type="SUPFAM" id="SSF46785">
    <property type="entry name" value="Winged helix' DNA-binding domain"/>
    <property type="match status" value="1"/>
</dbReference>
<dbReference type="EMBL" id="CAEZSR010000029">
    <property type="protein sequence ID" value="CAB4551538.1"/>
    <property type="molecule type" value="Genomic_DNA"/>
</dbReference>
<evidence type="ECO:0000256" key="2">
    <source>
        <dbReference type="ARBA" id="ARBA00023125"/>
    </source>
</evidence>
<dbReference type="PROSITE" id="PS50949">
    <property type="entry name" value="HTH_GNTR"/>
    <property type="match status" value="1"/>
</dbReference>
<dbReference type="PANTHER" id="PTHR38445:SF9">
    <property type="entry name" value="HTH-TYPE TRANSCRIPTIONAL REPRESSOR YTRA"/>
    <property type="match status" value="1"/>
</dbReference>
<feature type="domain" description="HTH gntR-type" evidence="4">
    <location>
        <begin position="12"/>
        <end position="80"/>
    </location>
</feature>
<dbReference type="InterPro" id="IPR000524">
    <property type="entry name" value="Tscrpt_reg_HTH_GntR"/>
</dbReference>
<dbReference type="PRINTS" id="PR00035">
    <property type="entry name" value="HTHGNTR"/>
</dbReference>
<evidence type="ECO:0000259" key="4">
    <source>
        <dbReference type="PROSITE" id="PS50949"/>
    </source>
</evidence>
<dbReference type="InterPro" id="IPR036390">
    <property type="entry name" value="WH_DNA-bd_sf"/>
</dbReference>
<evidence type="ECO:0000256" key="1">
    <source>
        <dbReference type="ARBA" id="ARBA00023015"/>
    </source>
</evidence>
<evidence type="ECO:0000256" key="3">
    <source>
        <dbReference type="ARBA" id="ARBA00023163"/>
    </source>
</evidence>
<dbReference type="Pfam" id="PF00392">
    <property type="entry name" value="GntR"/>
    <property type="match status" value="1"/>
</dbReference>
<accession>A0A6J6CP43</accession>
<evidence type="ECO:0000313" key="5">
    <source>
        <dbReference type="EMBL" id="CAB4551538.1"/>
    </source>
</evidence>
<reference evidence="5" key="1">
    <citation type="submission" date="2020-05" db="EMBL/GenBank/DDBJ databases">
        <authorList>
            <person name="Chiriac C."/>
            <person name="Salcher M."/>
            <person name="Ghai R."/>
            <person name="Kavagutti S V."/>
        </authorList>
    </citation>
    <scope>NUCLEOTIDE SEQUENCE</scope>
</reference>
<gene>
    <name evidence="5" type="ORF">UFOPK1493_01101</name>
</gene>
<dbReference type="SMART" id="SM00345">
    <property type="entry name" value="HTH_GNTR"/>
    <property type="match status" value="1"/>
</dbReference>
<proteinExistence type="predicted"/>
<organism evidence="5">
    <name type="scientific">freshwater metagenome</name>
    <dbReference type="NCBI Taxonomy" id="449393"/>
    <lineage>
        <taxon>unclassified sequences</taxon>
        <taxon>metagenomes</taxon>
        <taxon>ecological metagenomes</taxon>
    </lineage>
</organism>
<dbReference type="CDD" id="cd07377">
    <property type="entry name" value="WHTH_GntR"/>
    <property type="match status" value="1"/>
</dbReference>
<dbReference type="InterPro" id="IPR036388">
    <property type="entry name" value="WH-like_DNA-bd_sf"/>
</dbReference>
<dbReference type="PANTHER" id="PTHR38445">
    <property type="entry name" value="HTH-TYPE TRANSCRIPTIONAL REPRESSOR YTRA"/>
    <property type="match status" value="1"/>
</dbReference>
<dbReference type="GO" id="GO:0003700">
    <property type="term" value="F:DNA-binding transcription factor activity"/>
    <property type="evidence" value="ECO:0007669"/>
    <property type="project" value="InterPro"/>
</dbReference>
<keyword evidence="2" id="KW-0238">DNA-binding</keyword>